<gene>
    <name evidence="2" type="ORF">HK414_09140</name>
</gene>
<reference evidence="2 3" key="1">
    <citation type="submission" date="2020-05" db="EMBL/GenBank/DDBJ databases">
        <title>Ramlibacter rhizophilus sp. nov., isolated from rhizosphere soil of national flower Mugunghwa from South Korea.</title>
        <authorList>
            <person name="Zheng-Fei Y."/>
            <person name="Huan T."/>
        </authorList>
    </citation>
    <scope>NUCLEOTIDE SEQUENCE [LARGE SCALE GENOMIC DNA]</scope>
    <source>
        <strain evidence="2 3">H242</strain>
    </source>
</reference>
<dbReference type="Pfam" id="PF07862">
    <property type="entry name" value="Nif11"/>
    <property type="match status" value="1"/>
</dbReference>
<dbReference type="NCBIfam" id="TIGR03798">
    <property type="entry name" value="leader_Nif11"/>
    <property type="match status" value="1"/>
</dbReference>
<protein>
    <submittedName>
        <fullName evidence="2">Nif11-like leader peptide family natural product</fullName>
    </submittedName>
</protein>
<dbReference type="EMBL" id="CP053418">
    <property type="protein sequence ID" value="QJW84030.1"/>
    <property type="molecule type" value="Genomic_DNA"/>
</dbReference>
<dbReference type="InterPro" id="IPR012903">
    <property type="entry name" value="Nif11"/>
</dbReference>
<feature type="domain" description="Nif11" evidence="1">
    <location>
        <begin position="1"/>
        <end position="50"/>
    </location>
</feature>
<evidence type="ECO:0000313" key="3">
    <source>
        <dbReference type="Proteomes" id="UP000500826"/>
    </source>
</evidence>
<evidence type="ECO:0000313" key="2">
    <source>
        <dbReference type="EMBL" id="QJW84030.1"/>
    </source>
</evidence>
<reference evidence="2 3" key="2">
    <citation type="submission" date="2020-05" db="EMBL/GenBank/DDBJ databases">
        <authorList>
            <person name="Khan S.A."/>
            <person name="Jeon C.O."/>
            <person name="Chun B.H."/>
        </authorList>
    </citation>
    <scope>NUCLEOTIDE SEQUENCE [LARGE SCALE GENOMIC DNA]</scope>
    <source>
        <strain evidence="2 3">H242</strain>
    </source>
</reference>
<accession>A0ABX6P1P7</accession>
<proteinExistence type="predicted"/>
<sequence>MSLKAVEEFRAVAASQPELQKSCATAFLAGDLQSVVRAGAARGYAFTEAEVSECLDKGELSDAELELVAGGGGNPACVFGSGSSRDHKNT</sequence>
<evidence type="ECO:0000259" key="1">
    <source>
        <dbReference type="Pfam" id="PF07862"/>
    </source>
</evidence>
<dbReference type="InterPro" id="IPR022516">
    <property type="entry name" value="CHP03798_Ocin"/>
</dbReference>
<keyword evidence="3" id="KW-1185">Reference proteome</keyword>
<dbReference type="Proteomes" id="UP000500826">
    <property type="component" value="Chromosome"/>
</dbReference>
<organism evidence="2 3">
    <name type="scientific">Ramlibacter terrae</name>
    <dbReference type="NCBI Taxonomy" id="2732511"/>
    <lineage>
        <taxon>Bacteria</taxon>
        <taxon>Pseudomonadati</taxon>
        <taxon>Pseudomonadota</taxon>
        <taxon>Betaproteobacteria</taxon>
        <taxon>Burkholderiales</taxon>
        <taxon>Comamonadaceae</taxon>
        <taxon>Ramlibacter</taxon>
    </lineage>
</organism>
<name>A0ABX6P1P7_9BURK</name>